<name>A0ABR4FQ67_9EURO</name>
<dbReference type="GO" id="GO:0016787">
    <property type="term" value="F:hydrolase activity"/>
    <property type="evidence" value="ECO:0007669"/>
    <property type="project" value="UniProtKB-KW"/>
</dbReference>
<evidence type="ECO:0000256" key="3">
    <source>
        <dbReference type="ARBA" id="ARBA00022801"/>
    </source>
</evidence>
<dbReference type="Pfam" id="PF04616">
    <property type="entry name" value="Glyco_hydro_43"/>
    <property type="match status" value="1"/>
</dbReference>
<evidence type="ECO:0000256" key="5">
    <source>
        <dbReference type="RuleBase" id="RU361187"/>
    </source>
</evidence>
<gene>
    <name evidence="6" type="ORF">BJX66DRAFT_343105</name>
</gene>
<dbReference type="Gene3D" id="2.115.10.20">
    <property type="entry name" value="Glycosyl hydrolase domain, family 43"/>
    <property type="match status" value="1"/>
</dbReference>
<comment type="similarity">
    <text evidence="1 5">Belongs to the glycosyl hydrolase 43 family.</text>
</comment>
<keyword evidence="4 5" id="KW-0326">Glycosidase</keyword>
<accession>A0ABR4FQ67</accession>
<reference evidence="6 7" key="1">
    <citation type="submission" date="2024-07" db="EMBL/GenBank/DDBJ databases">
        <title>Section-level genome sequencing and comparative genomics of Aspergillus sections Usti and Cavernicolus.</title>
        <authorList>
            <consortium name="Lawrence Berkeley National Laboratory"/>
            <person name="Nybo J.L."/>
            <person name="Vesth T.C."/>
            <person name="Theobald S."/>
            <person name="Frisvad J.C."/>
            <person name="Larsen T.O."/>
            <person name="Kjaerboelling I."/>
            <person name="Rothschild-Mancinelli K."/>
            <person name="Lyhne E.K."/>
            <person name="Kogle M.E."/>
            <person name="Barry K."/>
            <person name="Clum A."/>
            <person name="Na H."/>
            <person name="Ledsgaard L."/>
            <person name="Lin J."/>
            <person name="Lipzen A."/>
            <person name="Kuo A."/>
            <person name="Riley R."/>
            <person name="Mondo S."/>
            <person name="Labutti K."/>
            <person name="Haridas S."/>
            <person name="Pangalinan J."/>
            <person name="Salamov A.A."/>
            <person name="Simmons B.A."/>
            <person name="Magnuson J.K."/>
            <person name="Chen J."/>
            <person name="Drula E."/>
            <person name="Henrissat B."/>
            <person name="Wiebenga A."/>
            <person name="Lubbers R.J."/>
            <person name="Gomes A.C."/>
            <person name="Makela M.R."/>
            <person name="Stajich J."/>
            <person name="Grigoriev I.V."/>
            <person name="Mortensen U.H."/>
            <person name="De Vries R.P."/>
            <person name="Baker S.E."/>
            <person name="Andersen M.R."/>
        </authorList>
    </citation>
    <scope>NUCLEOTIDE SEQUENCE [LARGE SCALE GENOMIC DNA]</scope>
    <source>
        <strain evidence="6 7">CBS 209.92</strain>
    </source>
</reference>
<sequence length="422" mass="46763">MSSATGLQVFPGATWTASDGRHIQAHGGGIIKVGSTFYWHGEDKTHGTGFHNINCYSSTDLVQWHYDGSSLTQQESGDLGPDRIVERPKVVYNKHSGMYVMFLHIDDLDYGEGKVGIATCDTVNGRYEYIGSFHPLGYESRDMGVFVDDDDKGYLTCEDRPNGIHIFELSQDYLSVVEQVHLFPEHLESPAMIKRDGLYYLFASGLTFWFANDNLYTTATSLTGPWAGWRMFAKPASATYSSQVAFILPIGPSSALYMGDRWQYPGLPRSTYVWLPLEIDGRDVKMDNPQSFAIDVSTGAMAIPRSSRSYPPRIETSEERGQSETLASFVLEIGQETEGLTIALSYSTACEDEKVALVTIDGSEVEHHVAFLGNSSAQKESFSVVHWTERLPKGQHILKVVGPGSKSEGLQIRAAVDYHIPQ</sequence>
<dbReference type="PANTHER" id="PTHR22925">
    <property type="entry name" value="GLYCOSYL HYDROLASE 43 FAMILY MEMBER"/>
    <property type="match status" value="1"/>
</dbReference>
<keyword evidence="2" id="KW-0732">Signal</keyword>
<dbReference type="PANTHER" id="PTHR22925:SF3">
    <property type="entry name" value="GLYCOSYL HYDROLASE FAMILY PROTEIN 43"/>
    <property type="match status" value="1"/>
</dbReference>
<keyword evidence="7" id="KW-1185">Reference proteome</keyword>
<protein>
    <submittedName>
        <fullName evidence="6">Glycosyl hydrolase</fullName>
    </submittedName>
</protein>
<dbReference type="SUPFAM" id="SSF75005">
    <property type="entry name" value="Arabinanase/levansucrase/invertase"/>
    <property type="match status" value="1"/>
</dbReference>
<dbReference type="EMBL" id="JBFTWV010000145">
    <property type="protein sequence ID" value="KAL2785404.1"/>
    <property type="molecule type" value="Genomic_DNA"/>
</dbReference>
<keyword evidence="3 5" id="KW-0378">Hydrolase</keyword>
<dbReference type="CDD" id="cd18821">
    <property type="entry name" value="GH43_Pc3Gal43A-like"/>
    <property type="match status" value="1"/>
</dbReference>
<evidence type="ECO:0000256" key="2">
    <source>
        <dbReference type="ARBA" id="ARBA00022729"/>
    </source>
</evidence>
<comment type="caution">
    <text evidence="6">The sequence shown here is derived from an EMBL/GenBank/DDBJ whole genome shotgun (WGS) entry which is preliminary data.</text>
</comment>
<evidence type="ECO:0000256" key="4">
    <source>
        <dbReference type="ARBA" id="ARBA00023295"/>
    </source>
</evidence>
<evidence type="ECO:0000313" key="7">
    <source>
        <dbReference type="Proteomes" id="UP001610563"/>
    </source>
</evidence>
<dbReference type="InterPro" id="IPR006710">
    <property type="entry name" value="Glyco_hydro_43"/>
</dbReference>
<evidence type="ECO:0000313" key="6">
    <source>
        <dbReference type="EMBL" id="KAL2785404.1"/>
    </source>
</evidence>
<dbReference type="InterPro" id="IPR023296">
    <property type="entry name" value="Glyco_hydro_beta-prop_sf"/>
</dbReference>
<proteinExistence type="inferred from homology"/>
<organism evidence="6 7">
    <name type="scientific">Aspergillus keveii</name>
    <dbReference type="NCBI Taxonomy" id="714993"/>
    <lineage>
        <taxon>Eukaryota</taxon>
        <taxon>Fungi</taxon>
        <taxon>Dikarya</taxon>
        <taxon>Ascomycota</taxon>
        <taxon>Pezizomycotina</taxon>
        <taxon>Eurotiomycetes</taxon>
        <taxon>Eurotiomycetidae</taxon>
        <taxon>Eurotiales</taxon>
        <taxon>Aspergillaceae</taxon>
        <taxon>Aspergillus</taxon>
        <taxon>Aspergillus subgen. Nidulantes</taxon>
    </lineage>
</organism>
<dbReference type="Proteomes" id="UP001610563">
    <property type="component" value="Unassembled WGS sequence"/>
</dbReference>
<evidence type="ECO:0000256" key="1">
    <source>
        <dbReference type="ARBA" id="ARBA00009865"/>
    </source>
</evidence>